<reference evidence="3" key="2">
    <citation type="submission" date="2020-10" db="UniProtKB">
        <authorList>
            <consortium name="WormBaseParasite"/>
        </authorList>
    </citation>
    <scope>IDENTIFICATION</scope>
</reference>
<dbReference type="WBParaSite" id="Pan_g16768.t1">
    <property type="protein sequence ID" value="Pan_g16768.t1"/>
    <property type="gene ID" value="Pan_g16768"/>
</dbReference>
<feature type="region of interest" description="Disordered" evidence="1">
    <location>
        <begin position="111"/>
        <end position="177"/>
    </location>
</feature>
<protein>
    <submittedName>
        <fullName evidence="3">SCP domain-containing protein</fullName>
    </submittedName>
</protein>
<name>A0A7E4V594_PANRE</name>
<feature type="compositionally biased region" description="Polar residues" evidence="1">
    <location>
        <begin position="12"/>
        <end position="22"/>
    </location>
</feature>
<accession>A0A7E4V594</accession>
<feature type="compositionally biased region" description="Polar residues" evidence="1">
    <location>
        <begin position="113"/>
        <end position="131"/>
    </location>
</feature>
<dbReference type="AlphaFoldDB" id="A0A7E4V594"/>
<proteinExistence type="predicted"/>
<evidence type="ECO:0000313" key="3">
    <source>
        <dbReference type="WBParaSite" id="Pan_g16768.t1"/>
    </source>
</evidence>
<feature type="region of interest" description="Disordered" evidence="1">
    <location>
        <begin position="12"/>
        <end position="33"/>
    </location>
</feature>
<evidence type="ECO:0000256" key="1">
    <source>
        <dbReference type="SAM" id="MobiDB-lite"/>
    </source>
</evidence>
<keyword evidence="2" id="KW-1185">Reference proteome</keyword>
<sequence length="245" mass="26578">MPPLQGNFLISQTSSHSRNARSPQLAWSKPSSSNEAICSSPEGMHFQKFRDVVFRGFGDMATLGLYTCKTVVMVDVFVGCHRNDSQFSAICHYFPRDGSIGMSIARRKKWSEWGQTKTAPTAPTSDSTMPRNGSPRRRVFSSSGPVNATNASTSQNAPSQRVRAASSTTSAELKVQTSIRGKSPITYSLRKGGKSPSKRANLSMAQLKGGSLLSKIASEVGLNLVFGYFGQKYQILPLSNIKNSS</sequence>
<feature type="compositionally biased region" description="Polar residues" evidence="1">
    <location>
        <begin position="140"/>
        <end position="177"/>
    </location>
</feature>
<dbReference type="Proteomes" id="UP000492821">
    <property type="component" value="Unassembled WGS sequence"/>
</dbReference>
<organism evidence="2 3">
    <name type="scientific">Panagrellus redivivus</name>
    <name type="common">Microworm</name>
    <dbReference type="NCBI Taxonomy" id="6233"/>
    <lineage>
        <taxon>Eukaryota</taxon>
        <taxon>Metazoa</taxon>
        <taxon>Ecdysozoa</taxon>
        <taxon>Nematoda</taxon>
        <taxon>Chromadorea</taxon>
        <taxon>Rhabditida</taxon>
        <taxon>Tylenchina</taxon>
        <taxon>Panagrolaimomorpha</taxon>
        <taxon>Panagrolaimoidea</taxon>
        <taxon>Panagrolaimidae</taxon>
        <taxon>Panagrellus</taxon>
    </lineage>
</organism>
<reference evidence="2" key="1">
    <citation type="journal article" date="2013" name="Genetics">
        <title>The draft genome and transcriptome of Panagrellus redivivus are shaped by the harsh demands of a free-living lifestyle.</title>
        <authorList>
            <person name="Srinivasan J."/>
            <person name="Dillman A.R."/>
            <person name="Macchietto M.G."/>
            <person name="Heikkinen L."/>
            <person name="Lakso M."/>
            <person name="Fracchia K.M."/>
            <person name="Antoshechkin I."/>
            <person name="Mortazavi A."/>
            <person name="Wong G."/>
            <person name="Sternberg P.W."/>
        </authorList>
    </citation>
    <scope>NUCLEOTIDE SEQUENCE [LARGE SCALE GENOMIC DNA]</scope>
    <source>
        <strain evidence="2">MT8872</strain>
    </source>
</reference>
<evidence type="ECO:0000313" key="2">
    <source>
        <dbReference type="Proteomes" id="UP000492821"/>
    </source>
</evidence>